<evidence type="ECO:0000313" key="2">
    <source>
        <dbReference type="Proteomes" id="UP001732700"/>
    </source>
</evidence>
<protein>
    <submittedName>
        <fullName evidence="1">Uncharacterized protein</fullName>
    </submittedName>
</protein>
<evidence type="ECO:0000313" key="1">
    <source>
        <dbReference type="EnsemblPlants" id="AVESA.00010b.r2.5AG0849830.1.CDS"/>
    </source>
</evidence>
<organism evidence="1 2">
    <name type="scientific">Avena sativa</name>
    <name type="common">Oat</name>
    <dbReference type="NCBI Taxonomy" id="4498"/>
    <lineage>
        <taxon>Eukaryota</taxon>
        <taxon>Viridiplantae</taxon>
        <taxon>Streptophyta</taxon>
        <taxon>Embryophyta</taxon>
        <taxon>Tracheophyta</taxon>
        <taxon>Spermatophyta</taxon>
        <taxon>Magnoliopsida</taxon>
        <taxon>Liliopsida</taxon>
        <taxon>Poales</taxon>
        <taxon>Poaceae</taxon>
        <taxon>BOP clade</taxon>
        <taxon>Pooideae</taxon>
        <taxon>Poodae</taxon>
        <taxon>Poeae</taxon>
        <taxon>Poeae Chloroplast Group 1 (Aveneae type)</taxon>
        <taxon>Aveninae</taxon>
        <taxon>Avena</taxon>
    </lineage>
</organism>
<reference evidence="1" key="2">
    <citation type="submission" date="2025-09" db="UniProtKB">
        <authorList>
            <consortium name="EnsemblPlants"/>
        </authorList>
    </citation>
    <scope>IDENTIFICATION</scope>
</reference>
<reference evidence="1" key="1">
    <citation type="submission" date="2021-05" db="EMBL/GenBank/DDBJ databases">
        <authorList>
            <person name="Scholz U."/>
            <person name="Mascher M."/>
            <person name="Fiebig A."/>
        </authorList>
    </citation>
    <scope>NUCLEOTIDE SEQUENCE [LARGE SCALE GENOMIC DNA]</scope>
</reference>
<dbReference type="EnsemblPlants" id="AVESA.00010b.r2.5AG0849830.1">
    <property type="protein sequence ID" value="AVESA.00010b.r2.5AG0849830.1.CDS"/>
    <property type="gene ID" value="AVESA.00010b.r2.5AG0849830"/>
</dbReference>
<proteinExistence type="predicted"/>
<sequence>MMEIRQLFATERVAGRPVYRLHAVTVAAGILLVLYYRAARVPAAGEGRAAWLGMLVAELWYAAYWVVTQSMRWSPLRRHPYRDRLAARYGERLTCVDIFVCTAERESEPPSLVISTVLSVMAYNYPAEKISVYLSDDGGSVLTFYALWEASLFEKHWLPFCKRYNTEPMSPAAYFSESDAHQDLRIPKEWSRIKEMYAEMTERIDTADMSGKIPEEIKAKHKGFYEWNQEITSKYHQPIVQILIDGKGGNADDNEGNVLPTLVYMAREKRPQHHHNFKAGAMKALIRVSSVISNSPVIMNVDCDMYSNNCNTIRDALCFFLDEEMGHKIGFLQYPQNYKNLTENNIYGNSHQVTNQVLMGGMDSVGGLMYVGTGCFHRREVLCGRRFTEDYKVDWKGGIKEKTQESIHEIEEKAKSVGR</sequence>
<keyword evidence="2" id="KW-1185">Reference proteome</keyword>
<name>A0ACD5XT68_AVESA</name>
<dbReference type="Proteomes" id="UP001732700">
    <property type="component" value="Chromosome 5A"/>
</dbReference>
<accession>A0ACD5XT68</accession>